<dbReference type="Proteomes" id="UP000663828">
    <property type="component" value="Unassembled WGS sequence"/>
</dbReference>
<sequence length="318" mass="34908">MFNQANNGHDSDDSSSGYESDSEQNVLLPYVEPPIELSQMAVDESFDNLQGIMNEIINFNILRDENDHLEQRMTTSLWALYALFHLAFRQLSHLLLFTFTQVLVYMILFVTRQMPPAMNFDRDAQAENRVAHPTGDDLQFSATISLSRSAPTNESYNEDNANVPITVQNGTNHPRTTSEYPVPEPADDNSTCNINPTDAVQPHDGTDVSERNDEHTSAGDQNDSIDDCEIDSSNGSAVNNSLPVAQNTDATSDQILAVADRLKDGGVSPNDVREIANNVDHSITGAEQLIVNEQLAPAESKLVKHTDSTDAASDVTLT</sequence>
<keyword evidence="2" id="KW-1133">Transmembrane helix</keyword>
<keyword evidence="4" id="KW-1185">Reference proteome</keyword>
<feature type="region of interest" description="Disordered" evidence="1">
    <location>
        <begin position="1"/>
        <end position="21"/>
    </location>
</feature>
<keyword evidence="2" id="KW-0812">Transmembrane</keyword>
<reference evidence="3" key="1">
    <citation type="submission" date="2021-02" db="EMBL/GenBank/DDBJ databases">
        <authorList>
            <person name="Nowell W R."/>
        </authorList>
    </citation>
    <scope>NUCLEOTIDE SEQUENCE</scope>
</reference>
<gene>
    <name evidence="3" type="ORF">XAT740_LOCUS55758</name>
</gene>
<name>A0A816F5G5_ADIRI</name>
<evidence type="ECO:0000313" key="3">
    <source>
        <dbReference type="EMBL" id="CAF1655100.1"/>
    </source>
</evidence>
<accession>A0A816F5G5</accession>
<evidence type="ECO:0000313" key="4">
    <source>
        <dbReference type="Proteomes" id="UP000663828"/>
    </source>
</evidence>
<feature type="transmembrane region" description="Helical" evidence="2">
    <location>
        <begin position="91"/>
        <end position="110"/>
    </location>
</feature>
<feature type="compositionally biased region" description="Polar residues" evidence="1">
    <location>
        <begin position="188"/>
        <end position="198"/>
    </location>
</feature>
<dbReference type="EMBL" id="CAJNOR010010595">
    <property type="protein sequence ID" value="CAF1655100.1"/>
    <property type="molecule type" value="Genomic_DNA"/>
</dbReference>
<feature type="compositionally biased region" description="Polar residues" evidence="1">
    <location>
        <begin position="231"/>
        <end position="246"/>
    </location>
</feature>
<feature type="compositionally biased region" description="Polar residues" evidence="1">
    <location>
        <begin position="149"/>
        <end position="179"/>
    </location>
</feature>
<protein>
    <submittedName>
        <fullName evidence="3">Uncharacterized protein</fullName>
    </submittedName>
</protein>
<evidence type="ECO:0000256" key="1">
    <source>
        <dbReference type="SAM" id="MobiDB-lite"/>
    </source>
</evidence>
<evidence type="ECO:0000256" key="2">
    <source>
        <dbReference type="SAM" id="Phobius"/>
    </source>
</evidence>
<dbReference type="AlphaFoldDB" id="A0A816F5G5"/>
<feature type="region of interest" description="Disordered" evidence="1">
    <location>
        <begin position="149"/>
        <end position="246"/>
    </location>
</feature>
<comment type="caution">
    <text evidence="3">The sequence shown here is derived from an EMBL/GenBank/DDBJ whole genome shotgun (WGS) entry which is preliminary data.</text>
</comment>
<keyword evidence="2" id="KW-0472">Membrane</keyword>
<organism evidence="3 4">
    <name type="scientific">Adineta ricciae</name>
    <name type="common">Rotifer</name>
    <dbReference type="NCBI Taxonomy" id="249248"/>
    <lineage>
        <taxon>Eukaryota</taxon>
        <taxon>Metazoa</taxon>
        <taxon>Spiralia</taxon>
        <taxon>Gnathifera</taxon>
        <taxon>Rotifera</taxon>
        <taxon>Eurotatoria</taxon>
        <taxon>Bdelloidea</taxon>
        <taxon>Adinetida</taxon>
        <taxon>Adinetidae</taxon>
        <taxon>Adineta</taxon>
    </lineage>
</organism>
<feature type="compositionally biased region" description="Basic and acidic residues" evidence="1">
    <location>
        <begin position="204"/>
        <end position="217"/>
    </location>
</feature>
<proteinExistence type="predicted"/>